<keyword evidence="3" id="KW-1185">Reference proteome</keyword>
<comment type="caution">
    <text evidence="2">The sequence shown here is derived from an EMBL/GenBank/DDBJ whole genome shotgun (WGS) entry which is preliminary data.</text>
</comment>
<proteinExistence type="predicted"/>
<dbReference type="RefSeq" id="WP_378018590.1">
    <property type="nucleotide sequence ID" value="NZ_JBHSKT010000013.1"/>
</dbReference>
<organism evidence="2 3">
    <name type="scientific">Adhaeribacter terreus</name>
    <dbReference type="NCBI Taxonomy" id="529703"/>
    <lineage>
        <taxon>Bacteria</taxon>
        <taxon>Pseudomonadati</taxon>
        <taxon>Bacteroidota</taxon>
        <taxon>Cytophagia</taxon>
        <taxon>Cytophagales</taxon>
        <taxon>Hymenobacteraceae</taxon>
        <taxon>Adhaeribacter</taxon>
    </lineage>
</organism>
<dbReference type="Pfam" id="PF12771">
    <property type="entry name" value="SusD-like_2"/>
    <property type="match status" value="1"/>
</dbReference>
<gene>
    <name evidence="2" type="ORF">ACFPIB_16570</name>
</gene>
<feature type="signal peptide" evidence="1">
    <location>
        <begin position="1"/>
        <end position="22"/>
    </location>
</feature>
<feature type="chain" id="PRO_5046831896" evidence="1">
    <location>
        <begin position="23"/>
        <end position="504"/>
    </location>
</feature>
<reference evidence="3" key="1">
    <citation type="journal article" date="2019" name="Int. J. Syst. Evol. Microbiol.">
        <title>The Global Catalogue of Microorganisms (GCM) 10K type strain sequencing project: providing services to taxonomists for standard genome sequencing and annotation.</title>
        <authorList>
            <consortium name="The Broad Institute Genomics Platform"/>
            <consortium name="The Broad Institute Genome Sequencing Center for Infectious Disease"/>
            <person name="Wu L."/>
            <person name="Ma J."/>
        </authorList>
    </citation>
    <scope>NUCLEOTIDE SEQUENCE [LARGE SCALE GENOMIC DNA]</scope>
    <source>
        <strain evidence="3">KACC 12602</strain>
    </source>
</reference>
<evidence type="ECO:0000313" key="3">
    <source>
        <dbReference type="Proteomes" id="UP001596161"/>
    </source>
</evidence>
<accession>A0ABW0EF51</accession>
<name>A0ABW0EF51_9BACT</name>
<sequence>MKRKIFNIGLAVAMMFYASSCGNDFLDVNTDPNNPLTAPAELVFPAGVASTASVVGGNFAILGGIWSQVWTQNNGSNQYKTYDAYNLRPTDFQNSWGELYAGALNDYKYVKEEADSKANNNLYLMATVMETYTFQVLTDLYDEIPFEEALQGLSNLTPKYNTGQEVYDGITARLTSAQNRPTTATSLIGDNDIVFGGQMNNWRQFANTLLLKIYLRQTEARPSVAEAGVRSLYSAGGDFLSTDAKVDLFVDQTGKRNPLFEQDQSAALNTNQNLKASTTMFTFLDANEDPRLEAFYIAGNAGQKALEQGAFNTPSTLVAPLSVSRARISPTAPVYLISEAESYFLQAEAIVRGWGTGDAQQLYEEGVRASFAQLASDFPEVEDVAQADVNALLAGPYAFPATGSTADKLKAIITQKWVALGGTKQGIEGYIERNRTNIPATSAVGRSTAAGYIPGEFVYPVEGVTGNGKFAKRLLTPETERTRNPNSAGAASKTITDQVWWDVN</sequence>
<dbReference type="InterPro" id="IPR011990">
    <property type="entry name" value="TPR-like_helical_dom_sf"/>
</dbReference>
<keyword evidence="1" id="KW-0732">Signal</keyword>
<dbReference type="EMBL" id="JBHSKT010000013">
    <property type="protein sequence ID" value="MFC5272231.1"/>
    <property type="molecule type" value="Genomic_DNA"/>
</dbReference>
<keyword evidence="2" id="KW-0449">Lipoprotein</keyword>
<dbReference type="Gene3D" id="1.25.40.390">
    <property type="match status" value="1"/>
</dbReference>
<dbReference type="Proteomes" id="UP001596161">
    <property type="component" value="Unassembled WGS sequence"/>
</dbReference>
<evidence type="ECO:0000313" key="2">
    <source>
        <dbReference type="EMBL" id="MFC5272231.1"/>
    </source>
</evidence>
<dbReference type="SUPFAM" id="SSF48452">
    <property type="entry name" value="TPR-like"/>
    <property type="match status" value="1"/>
</dbReference>
<protein>
    <submittedName>
        <fullName evidence="2">SusD/RagB family nutrient-binding outer membrane lipoprotein</fullName>
    </submittedName>
</protein>
<dbReference type="InterPro" id="IPR041662">
    <property type="entry name" value="SusD-like_2"/>
</dbReference>
<evidence type="ECO:0000256" key="1">
    <source>
        <dbReference type="SAM" id="SignalP"/>
    </source>
</evidence>